<evidence type="ECO:0000256" key="1">
    <source>
        <dbReference type="SAM" id="MobiDB-lite"/>
    </source>
</evidence>
<evidence type="ECO:0000313" key="2">
    <source>
        <dbReference type="EMBL" id="KAL1131344.1"/>
    </source>
</evidence>
<dbReference type="Proteomes" id="UP001558652">
    <property type="component" value="Unassembled WGS sequence"/>
</dbReference>
<dbReference type="AlphaFoldDB" id="A0ABD0YLC5"/>
<feature type="region of interest" description="Disordered" evidence="1">
    <location>
        <begin position="1"/>
        <end position="28"/>
    </location>
</feature>
<sequence length="241" mass="28102">MLKKVRSETEKRQEEAKALRERRERQKQARLMAARQRQRARLGLPPIEINGIEELEFKEEVKETKEEEKEDTTREMLEVALKKAAHVRPWDIGKDGVKKPVMTQEEWVEMKRDERMDEFAPSYEQKKQELASSKPIKKKKRKLFNQPDIQQTFEPSCSNILVSNATSSDNTEENFPKRRGVAIPPPPSFDYYNPSSNRNSKLKKPVLNNLGTEEAIEAGLKYLREQYESKATDEKGLLDII</sequence>
<reference evidence="2 3" key="1">
    <citation type="submission" date="2024-07" db="EMBL/GenBank/DDBJ databases">
        <title>Chromosome-level genome assembly of the water stick insect Ranatra chinensis (Heteroptera: Nepidae).</title>
        <authorList>
            <person name="Liu X."/>
        </authorList>
    </citation>
    <scope>NUCLEOTIDE SEQUENCE [LARGE SCALE GENOMIC DNA]</scope>
    <source>
        <strain evidence="2">Cailab_2021Rc</strain>
        <tissue evidence="2">Muscle</tissue>
    </source>
</reference>
<gene>
    <name evidence="2" type="ORF">AAG570_010962</name>
</gene>
<evidence type="ECO:0000313" key="3">
    <source>
        <dbReference type="Proteomes" id="UP001558652"/>
    </source>
</evidence>
<protein>
    <submittedName>
        <fullName evidence="2">Uncharacterized protein</fullName>
    </submittedName>
</protein>
<keyword evidence="3" id="KW-1185">Reference proteome</keyword>
<organism evidence="2 3">
    <name type="scientific">Ranatra chinensis</name>
    <dbReference type="NCBI Taxonomy" id="642074"/>
    <lineage>
        <taxon>Eukaryota</taxon>
        <taxon>Metazoa</taxon>
        <taxon>Ecdysozoa</taxon>
        <taxon>Arthropoda</taxon>
        <taxon>Hexapoda</taxon>
        <taxon>Insecta</taxon>
        <taxon>Pterygota</taxon>
        <taxon>Neoptera</taxon>
        <taxon>Paraneoptera</taxon>
        <taxon>Hemiptera</taxon>
        <taxon>Heteroptera</taxon>
        <taxon>Panheteroptera</taxon>
        <taxon>Nepomorpha</taxon>
        <taxon>Nepidae</taxon>
        <taxon>Ranatrinae</taxon>
        <taxon>Ranatra</taxon>
    </lineage>
</organism>
<feature type="region of interest" description="Disordered" evidence="1">
    <location>
        <begin position="162"/>
        <end position="205"/>
    </location>
</feature>
<comment type="caution">
    <text evidence="2">The sequence shown here is derived from an EMBL/GenBank/DDBJ whole genome shotgun (WGS) entry which is preliminary data.</text>
</comment>
<name>A0ABD0YLC5_9HEMI</name>
<feature type="region of interest" description="Disordered" evidence="1">
    <location>
        <begin position="118"/>
        <end position="150"/>
    </location>
</feature>
<proteinExistence type="predicted"/>
<dbReference type="EMBL" id="JBFDAA010000006">
    <property type="protein sequence ID" value="KAL1131344.1"/>
    <property type="molecule type" value="Genomic_DNA"/>
</dbReference>
<feature type="compositionally biased region" description="Basic and acidic residues" evidence="1">
    <location>
        <begin position="118"/>
        <end position="129"/>
    </location>
</feature>
<accession>A0ABD0YLC5</accession>
<feature type="compositionally biased region" description="Basic and acidic residues" evidence="1">
    <location>
        <begin position="1"/>
        <end position="27"/>
    </location>
</feature>